<proteinExistence type="predicted"/>
<dbReference type="SUPFAM" id="SSF81383">
    <property type="entry name" value="F-box domain"/>
    <property type="match status" value="1"/>
</dbReference>
<feature type="compositionally biased region" description="Low complexity" evidence="1">
    <location>
        <begin position="16"/>
        <end position="46"/>
    </location>
</feature>
<evidence type="ECO:0000256" key="2">
    <source>
        <dbReference type="SAM" id="Phobius"/>
    </source>
</evidence>
<protein>
    <submittedName>
        <fullName evidence="4">F-box domain-containing protein</fullName>
    </submittedName>
</protein>
<dbReference type="InterPro" id="IPR036047">
    <property type="entry name" value="F-box-like_dom_sf"/>
</dbReference>
<dbReference type="Proteomes" id="UP000016923">
    <property type="component" value="Unassembled WGS sequence"/>
</dbReference>
<dbReference type="PROSITE" id="PS50181">
    <property type="entry name" value="FBOX"/>
    <property type="match status" value="1"/>
</dbReference>
<feature type="region of interest" description="Disordered" evidence="1">
    <location>
        <begin position="1"/>
        <end position="56"/>
    </location>
</feature>
<dbReference type="InterPro" id="IPR001810">
    <property type="entry name" value="F-box_dom"/>
</dbReference>
<dbReference type="VEuPathDB" id="FungiDB:F503_02736"/>
<evidence type="ECO:0000259" key="3">
    <source>
        <dbReference type="PROSITE" id="PS50181"/>
    </source>
</evidence>
<keyword evidence="2" id="KW-0472">Membrane</keyword>
<evidence type="ECO:0000256" key="1">
    <source>
        <dbReference type="SAM" id="MobiDB-lite"/>
    </source>
</evidence>
<keyword evidence="5" id="KW-1185">Reference proteome</keyword>
<feature type="transmembrane region" description="Helical" evidence="2">
    <location>
        <begin position="186"/>
        <end position="204"/>
    </location>
</feature>
<dbReference type="OrthoDB" id="5281164at2759"/>
<accession>S3CJJ3</accession>
<dbReference type="STRING" id="1262450.S3CJJ3"/>
<organism evidence="4 5">
    <name type="scientific">Ophiostoma piceae (strain UAMH 11346)</name>
    <name type="common">Sap stain fungus</name>
    <dbReference type="NCBI Taxonomy" id="1262450"/>
    <lineage>
        <taxon>Eukaryota</taxon>
        <taxon>Fungi</taxon>
        <taxon>Dikarya</taxon>
        <taxon>Ascomycota</taxon>
        <taxon>Pezizomycotina</taxon>
        <taxon>Sordariomycetes</taxon>
        <taxon>Sordariomycetidae</taxon>
        <taxon>Ophiostomatales</taxon>
        <taxon>Ophiostomataceae</taxon>
        <taxon>Ophiostoma</taxon>
    </lineage>
</organism>
<reference evidence="4 5" key="1">
    <citation type="journal article" date="2013" name="BMC Genomics">
        <title>The genome and transcriptome of the pine saprophyte Ophiostoma piceae, and a comparison with the bark beetle-associated pine pathogen Grosmannia clavigera.</title>
        <authorList>
            <person name="Haridas S."/>
            <person name="Wang Y."/>
            <person name="Lim L."/>
            <person name="Massoumi Alamouti S."/>
            <person name="Jackman S."/>
            <person name="Docking R."/>
            <person name="Robertson G."/>
            <person name="Birol I."/>
            <person name="Bohlmann J."/>
            <person name="Breuil C."/>
        </authorList>
    </citation>
    <scope>NUCLEOTIDE SEQUENCE [LARGE SCALE GENOMIC DNA]</scope>
    <source>
        <strain evidence="4 5">UAMH 11346</strain>
    </source>
</reference>
<dbReference type="OMA" id="TIELRWV"/>
<keyword evidence="2" id="KW-1133">Transmembrane helix</keyword>
<keyword evidence="2" id="KW-0812">Transmembrane</keyword>
<dbReference type="eggNOG" id="ENOG502STPT">
    <property type="taxonomic scope" value="Eukaryota"/>
</dbReference>
<dbReference type="AlphaFoldDB" id="S3CJJ3"/>
<gene>
    <name evidence="4" type="ORF">F503_02736</name>
</gene>
<name>S3CJJ3_OPHP1</name>
<sequence length="210" mass="24011">MAFPLACPQHGTSPRDPSLSASLESISSPLTSPSTSPSPTHTTNDSTTKKDSTAPTRRLQLMDLPTELHVQIAQYLIYPDALSLKHTSRYYYDFVDTGIELKIDWLVARRLLHLDCPNDTRCDLGSDLRFCRGSVPLLMKRRREHIECESRPGLGCLIYDTATCVHRRRGLSSLNFWLRRRLTIEMWWVLLALVPVVLSWMWLVELFGLV</sequence>
<evidence type="ECO:0000313" key="4">
    <source>
        <dbReference type="EMBL" id="EPE06608.1"/>
    </source>
</evidence>
<feature type="domain" description="F-box" evidence="3">
    <location>
        <begin position="58"/>
        <end position="108"/>
    </location>
</feature>
<dbReference type="EMBL" id="KE148153">
    <property type="protein sequence ID" value="EPE06608.1"/>
    <property type="molecule type" value="Genomic_DNA"/>
</dbReference>
<evidence type="ECO:0000313" key="5">
    <source>
        <dbReference type="Proteomes" id="UP000016923"/>
    </source>
</evidence>
<dbReference type="HOGENOM" id="CLU_105480_0_0_1"/>